<dbReference type="PROSITE" id="PS00300">
    <property type="entry name" value="SRP54"/>
    <property type="match status" value="1"/>
</dbReference>
<evidence type="ECO:0000313" key="11">
    <source>
        <dbReference type="EMBL" id="MDT7043397.1"/>
    </source>
</evidence>
<evidence type="ECO:0000256" key="3">
    <source>
        <dbReference type="ARBA" id="ARBA00022741"/>
    </source>
</evidence>
<evidence type="ECO:0000256" key="5">
    <source>
        <dbReference type="ARBA" id="ARBA00023134"/>
    </source>
</evidence>
<evidence type="ECO:0000256" key="6">
    <source>
        <dbReference type="ARBA" id="ARBA00023136"/>
    </source>
</evidence>
<dbReference type="Gene3D" id="3.40.50.300">
    <property type="entry name" value="P-loop containing nucleotide triphosphate hydrolases"/>
    <property type="match status" value="1"/>
</dbReference>
<evidence type="ECO:0000256" key="1">
    <source>
        <dbReference type="ARBA" id="ARBA00022475"/>
    </source>
</evidence>
<dbReference type="InterPro" id="IPR036225">
    <property type="entry name" value="SRP/SRP_N"/>
</dbReference>
<dbReference type="PANTHER" id="PTHR43134">
    <property type="entry name" value="SIGNAL RECOGNITION PARTICLE RECEPTOR SUBUNIT ALPHA"/>
    <property type="match status" value="1"/>
</dbReference>
<dbReference type="SUPFAM" id="SSF47364">
    <property type="entry name" value="Domain of the SRP/SRP receptor G-proteins"/>
    <property type="match status" value="1"/>
</dbReference>
<evidence type="ECO:0000313" key="12">
    <source>
        <dbReference type="Proteomes" id="UP001250932"/>
    </source>
</evidence>
<keyword evidence="5 9" id="KW-0342">GTP-binding</keyword>
<dbReference type="CDD" id="cd17874">
    <property type="entry name" value="FtsY"/>
    <property type="match status" value="1"/>
</dbReference>
<evidence type="ECO:0000256" key="9">
    <source>
        <dbReference type="HAMAP-Rule" id="MF_00920"/>
    </source>
</evidence>
<evidence type="ECO:0000256" key="8">
    <source>
        <dbReference type="ARBA" id="ARBA00048027"/>
    </source>
</evidence>
<dbReference type="Pfam" id="PF02881">
    <property type="entry name" value="SRP54_N"/>
    <property type="match status" value="1"/>
</dbReference>
<evidence type="ECO:0000256" key="4">
    <source>
        <dbReference type="ARBA" id="ARBA00022801"/>
    </source>
</evidence>
<keyword evidence="12" id="KW-1185">Reference proteome</keyword>
<keyword evidence="3 9" id="KW-0547">Nucleotide-binding</keyword>
<organism evidence="11 12">
    <name type="scientific">Candidatus Nitronereus thalassa</name>
    <dbReference type="NCBI Taxonomy" id="3020898"/>
    <lineage>
        <taxon>Bacteria</taxon>
        <taxon>Pseudomonadati</taxon>
        <taxon>Nitrospirota</taxon>
        <taxon>Nitrospiria</taxon>
        <taxon>Nitrospirales</taxon>
        <taxon>Nitrospiraceae</taxon>
        <taxon>Candidatus Nitronereus</taxon>
    </lineage>
</organism>
<name>A0ABU3KAK8_9BACT</name>
<feature type="binding site" evidence="9">
    <location>
        <begin position="250"/>
        <end position="253"/>
    </location>
    <ligand>
        <name>GTP</name>
        <dbReference type="ChEBI" id="CHEBI:37565"/>
    </ligand>
</feature>
<dbReference type="Proteomes" id="UP001250932">
    <property type="component" value="Unassembled WGS sequence"/>
</dbReference>
<feature type="binding site" evidence="9">
    <location>
        <begin position="186"/>
        <end position="190"/>
    </location>
    <ligand>
        <name>GTP</name>
        <dbReference type="ChEBI" id="CHEBI:37565"/>
    </ligand>
</feature>
<dbReference type="InterPro" id="IPR013822">
    <property type="entry name" value="Signal_recog_particl_SRP54_hlx"/>
</dbReference>
<dbReference type="SMART" id="SM00962">
    <property type="entry name" value="SRP54"/>
    <property type="match status" value="1"/>
</dbReference>
<dbReference type="HAMAP" id="MF_00920">
    <property type="entry name" value="FtsY"/>
    <property type="match status" value="1"/>
</dbReference>
<dbReference type="PANTHER" id="PTHR43134:SF1">
    <property type="entry name" value="SIGNAL RECOGNITION PARTICLE RECEPTOR SUBUNIT ALPHA"/>
    <property type="match status" value="1"/>
</dbReference>
<accession>A0ABU3KAK8</accession>
<dbReference type="RefSeq" id="WP_313833964.1">
    <property type="nucleotide sequence ID" value="NZ_JAQOUE010000001.1"/>
</dbReference>
<gene>
    <name evidence="9 11" type="primary">ftsY</name>
    <name evidence="11" type="ORF">PPG34_13635</name>
</gene>
<comment type="caution">
    <text evidence="11">The sequence shown here is derived from an EMBL/GenBank/DDBJ whole genome shotgun (WGS) entry which is preliminary data.</text>
</comment>
<dbReference type="EMBL" id="JAQOUE010000001">
    <property type="protein sequence ID" value="MDT7043397.1"/>
    <property type="molecule type" value="Genomic_DNA"/>
</dbReference>
<keyword evidence="7 9" id="KW-0675">Receptor</keyword>
<comment type="subunit">
    <text evidence="9">Part of the signal recognition particle protein translocation system, which is composed of SRP and FtsY.</text>
</comment>
<evidence type="ECO:0000256" key="2">
    <source>
        <dbReference type="ARBA" id="ARBA00022490"/>
    </source>
</evidence>
<dbReference type="Pfam" id="PF00448">
    <property type="entry name" value="SRP54"/>
    <property type="match status" value="1"/>
</dbReference>
<dbReference type="EC" id="3.6.5.4" evidence="9"/>
<comment type="similarity">
    <text evidence="9">Belongs to the GTP-binding SRP family. FtsY subfamily.</text>
</comment>
<comment type="subcellular location">
    <subcellularLocation>
        <location evidence="9">Cell membrane</location>
        <topology evidence="9">Peripheral membrane protein</topology>
        <orientation evidence="9">Cytoplasmic side</orientation>
    </subcellularLocation>
    <subcellularLocation>
        <location evidence="9">Cytoplasm</location>
    </subcellularLocation>
</comment>
<feature type="binding site" evidence="9">
    <location>
        <begin position="104"/>
        <end position="111"/>
    </location>
    <ligand>
        <name>GTP</name>
        <dbReference type="ChEBI" id="CHEBI:37565"/>
    </ligand>
</feature>
<dbReference type="InterPro" id="IPR042101">
    <property type="entry name" value="SRP54_N_sf"/>
</dbReference>
<dbReference type="InterPro" id="IPR004390">
    <property type="entry name" value="SR_rcpt_FtsY"/>
</dbReference>
<keyword evidence="4 9" id="KW-0378">Hydrolase</keyword>
<keyword evidence="6 9" id="KW-0472">Membrane</keyword>
<dbReference type="SUPFAM" id="SSF52540">
    <property type="entry name" value="P-loop containing nucleoside triphosphate hydrolases"/>
    <property type="match status" value="1"/>
</dbReference>
<dbReference type="SMART" id="SM00382">
    <property type="entry name" value="AAA"/>
    <property type="match status" value="1"/>
</dbReference>
<dbReference type="InterPro" id="IPR000897">
    <property type="entry name" value="SRP54_GTPase_dom"/>
</dbReference>
<dbReference type="SMART" id="SM00963">
    <property type="entry name" value="SRP54_N"/>
    <property type="match status" value="1"/>
</dbReference>
<dbReference type="InterPro" id="IPR003593">
    <property type="entry name" value="AAA+_ATPase"/>
</dbReference>
<reference evidence="11 12" key="1">
    <citation type="journal article" date="2023" name="ISME J.">
        <title>Cultivation and genomic characterization of novel and ubiquitous marine nitrite-oxidizing bacteria from the Nitrospirales.</title>
        <authorList>
            <person name="Mueller A.J."/>
            <person name="Daebeler A."/>
            <person name="Herbold C.W."/>
            <person name="Kirkegaard R.H."/>
            <person name="Daims H."/>
        </authorList>
    </citation>
    <scope>NUCLEOTIDE SEQUENCE [LARGE SCALE GENOMIC DNA]</scope>
    <source>
        <strain evidence="11 12">EB</strain>
    </source>
</reference>
<evidence type="ECO:0000259" key="10">
    <source>
        <dbReference type="PROSITE" id="PS00300"/>
    </source>
</evidence>
<comment type="catalytic activity">
    <reaction evidence="8 9">
        <text>GTP + H2O = GDP + phosphate + H(+)</text>
        <dbReference type="Rhea" id="RHEA:19669"/>
        <dbReference type="ChEBI" id="CHEBI:15377"/>
        <dbReference type="ChEBI" id="CHEBI:15378"/>
        <dbReference type="ChEBI" id="CHEBI:37565"/>
        <dbReference type="ChEBI" id="CHEBI:43474"/>
        <dbReference type="ChEBI" id="CHEBI:58189"/>
        <dbReference type="EC" id="3.6.5.4"/>
    </reaction>
</comment>
<comment type="function">
    <text evidence="9">Involved in targeting and insertion of nascent membrane proteins into the cytoplasmic membrane. Acts as a receptor for the complex formed by the signal recognition particle (SRP) and the ribosome-nascent chain (RNC).</text>
</comment>
<sequence>MGWIDRLKEGLTKTRKNVHRSMLELVGQGHDPAVLEDVEASLLGADVGVRAVDRLMTRLRDEVGSDPIQTLKDTLVEILNPAQSDSLETVIRSGPKPFVILAVGVNGVGKTTSMAKLASRLKRQGLTPLLVAADTFRAAATEQLEIWGTRIGVDVIKHRQGADPSAVVFDGLAAAKARGVDVVLIDTAGRLHTKVNLMDELKKMKRVLDREMPGAPHEVLLTLDGTIGQNALAQAKQFHEAVGVTGLALTKLDGTSKGGVVVAIAEELAIPVRLIGVGEQEEDLQDFHAREFADALLGVQA</sequence>
<dbReference type="Gene3D" id="1.20.120.140">
    <property type="entry name" value="Signal recognition particle SRP54, nucleotide-binding domain"/>
    <property type="match status" value="1"/>
</dbReference>
<evidence type="ECO:0000256" key="7">
    <source>
        <dbReference type="ARBA" id="ARBA00023170"/>
    </source>
</evidence>
<feature type="domain" description="SRP54-type proteins GTP-binding" evidence="10">
    <location>
        <begin position="271"/>
        <end position="284"/>
    </location>
</feature>
<dbReference type="InterPro" id="IPR027417">
    <property type="entry name" value="P-loop_NTPase"/>
</dbReference>
<keyword evidence="1 9" id="KW-1003">Cell membrane</keyword>
<proteinExistence type="inferred from homology"/>
<dbReference type="NCBIfam" id="TIGR00064">
    <property type="entry name" value="ftsY"/>
    <property type="match status" value="1"/>
</dbReference>
<protein>
    <recommendedName>
        <fullName evidence="9">Signal recognition particle receptor FtsY</fullName>
        <shortName evidence="9">SRP receptor</shortName>
        <ecNumber evidence="9">3.6.5.4</ecNumber>
    </recommendedName>
</protein>
<keyword evidence="2 9" id="KW-0963">Cytoplasm</keyword>